<protein>
    <submittedName>
        <fullName evidence="2">Uncharacterized protein</fullName>
    </submittedName>
</protein>
<feature type="compositionally biased region" description="Polar residues" evidence="1">
    <location>
        <begin position="1"/>
        <end position="15"/>
    </location>
</feature>
<feature type="compositionally biased region" description="Polar residues" evidence="1">
    <location>
        <begin position="144"/>
        <end position="163"/>
    </location>
</feature>
<feature type="region of interest" description="Disordered" evidence="1">
    <location>
        <begin position="63"/>
        <end position="201"/>
    </location>
</feature>
<dbReference type="Proteomes" id="UP001050691">
    <property type="component" value="Unassembled WGS sequence"/>
</dbReference>
<feature type="region of interest" description="Disordered" evidence="1">
    <location>
        <begin position="261"/>
        <end position="290"/>
    </location>
</feature>
<feature type="compositionally biased region" description="Low complexity" evidence="1">
    <location>
        <begin position="67"/>
        <end position="86"/>
    </location>
</feature>
<keyword evidence="3" id="KW-1185">Reference proteome</keyword>
<gene>
    <name evidence="2" type="ORF">Clacol_009902</name>
</gene>
<sequence>MSFSENYDESLSQNGYLPDHSIHSSNVLFNRAREHSARASMGSARGGTPCYNHKKRPQMIQPLYSFPEPSTTSNDSSTSPDSPVSTRWPNHLSFKRNSGSKRATSSRRYGPINHSSTNDYHRGMTEHLTCTSTDGDDNEEDNVEYSSDNNEPHATSSCSSARQNYPFHISNFKNDHHHHPSDDRPDHSQRGKSNGTRVRDEPCIAVVHGNNKFEAHIYHPHPGQPVLSKAKHSRHRSTHDLFPSIPSLDIAKAPFQNLPQETGGNWSGVPTTTINRPRANTGGGYRVSAPRHPLMSKNTATSYVSTSTLIPPGTLKADSQNMAVAFTSLKINDIDLGISSQKPRSPSRKL</sequence>
<feature type="compositionally biased region" description="Polar residues" evidence="1">
    <location>
        <begin position="261"/>
        <end position="275"/>
    </location>
</feature>
<evidence type="ECO:0000256" key="1">
    <source>
        <dbReference type="SAM" id="MobiDB-lite"/>
    </source>
</evidence>
<feature type="compositionally biased region" description="Basic and acidic residues" evidence="1">
    <location>
        <begin position="180"/>
        <end position="189"/>
    </location>
</feature>
<feature type="region of interest" description="Disordered" evidence="1">
    <location>
        <begin position="1"/>
        <end position="20"/>
    </location>
</feature>
<evidence type="ECO:0000313" key="2">
    <source>
        <dbReference type="EMBL" id="GJJ15624.1"/>
    </source>
</evidence>
<name>A0AAV5AS92_9AGAM</name>
<organism evidence="2 3">
    <name type="scientific">Clathrus columnatus</name>
    <dbReference type="NCBI Taxonomy" id="1419009"/>
    <lineage>
        <taxon>Eukaryota</taxon>
        <taxon>Fungi</taxon>
        <taxon>Dikarya</taxon>
        <taxon>Basidiomycota</taxon>
        <taxon>Agaricomycotina</taxon>
        <taxon>Agaricomycetes</taxon>
        <taxon>Phallomycetidae</taxon>
        <taxon>Phallales</taxon>
        <taxon>Clathraceae</taxon>
        <taxon>Clathrus</taxon>
    </lineage>
</organism>
<comment type="caution">
    <text evidence="2">The sequence shown here is derived from an EMBL/GenBank/DDBJ whole genome shotgun (WGS) entry which is preliminary data.</text>
</comment>
<accession>A0AAV5AS92</accession>
<dbReference type="EMBL" id="BPWL01000011">
    <property type="protein sequence ID" value="GJJ15624.1"/>
    <property type="molecule type" value="Genomic_DNA"/>
</dbReference>
<evidence type="ECO:0000313" key="3">
    <source>
        <dbReference type="Proteomes" id="UP001050691"/>
    </source>
</evidence>
<proteinExistence type="predicted"/>
<dbReference type="AlphaFoldDB" id="A0AAV5AS92"/>
<feature type="compositionally biased region" description="Acidic residues" evidence="1">
    <location>
        <begin position="134"/>
        <end position="143"/>
    </location>
</feature>
<reference evidence="2" key="1">
    <citation type="submission" date="2021-10" db="EMBL/GenBank/DDBJ databases">
        <title>De novo Genome Assembly of Clathrus columnatus (Basidiomycota, Fungi) Using Illumina and Nanopore Sequence Data.</title>
        <authorList>
            <person name="Ogiso-Tanaka E."/>
            <person name="Itagaki H."/>
            <person name="Hosoya T."/>
            <person name="Hosaka K."/>
        </authorList>
    </citation>
    <scope>NUCLEOTIDE SEQUENCE</scope>
    <source>
        <strain evidence="2">MO-923</strain>
    </source>
</reference>
<feature type="compositionally biased region" description="Polar residues" evidence="1">
    <location>
        <begin position="95"/>
        <end position="118"/>
    </location>
</feature>